<organism evidence="2 3">
    <name type="scientific">Haemonchus placei</name>
    <name type="common">Barber's pole worm</name>
    <dbReference type="NCBI Taxonomy" id="6290"/>
    <lineage>
        <taxon>Eukaryota</taxon>
        <taxon>Metazoa</taxon>
        <taxon>Ecdysozoa</taxon>
        <taxon>Nematoda</taxon>
        <taxon>Chromadorea</taxon>
        <taxon>Rhabditida</taxon>
        <taxon>Rhabditina</taxon>
        <taxon>Rhabditomorpha</taxon>
        <taxon>Strongyloidea</taxon>
        <taxon>Trichostrongylidae</taxon>
        <taxon>Haemonchus</taxon>
    </lineage>
</organism>
<feature type="compositionally biased region" description="Basic and acidic residues" evidence="1">
    <location>
        <begin position="240"/>
        <end position="254"/>
    </location>
</feature>
<dbReference type="Proteomes" id="UP000268014">
    <property type="component" value="Unassembled WGS sequence"/>
</dbReference>
<feature type="compositionally biased region" description="Basic and acidic residues" evidence="1">
    <location>
        <begin position="18"/>
        <end position="47"/>
    </location>
</feature>
<feature type="compositionally biased region" description="Basic and acidic residues" evidence="1">
    <location>
        <begin position="56"/>
        <end position="70"/>
    </location>
</feature>
<feature type="compositionally biased region" description="Polar residues" evidence="1">
    <location>
        <begin position="286"/>
        <end position="299"/>
    </location>
</feature>
<feature type="compositionally biased region" description="Basic and acidic residues" evidence="1">
    <location>
        <begin position="100"/>
        <end position="116"/>
    </location>
</feature>
<feature type="compositionally biased region" description="Polar residues" evidence="1">
    <location>
        <begin position="74"/>
        <end position="86"/>
    </location>
</feature>
<feature type="compositionally biased region" description="Gly residues" evidence="1">
    <location>
        <begin position="1"/>
        <end position="11"/>
    </location>
</feature>
<feature type="compositionally biased region" description="Basic and acidic residues" evidence="1">
    <location>
        <begin position="268"/>
        <end position="283"/>
    </location>
</feature>
<feature type="region of interest" description="Disordered" evidence="1">
    <location>
        <begin position="1"/>
        <end position="185"/>
    </location>
</feature>
<gene>
    <name evidence="2" type="ORF">HPLM_LOCUS764</name>
</gene>
<evidence type="ECO:0000256" key="1">
    <source>
        <dbReference type="SAM" id="MobiDB-lite"/>
    </source>
</evidence>
<dbReference type="OrthoDB" id="10672930at2759"/>
<keyword evidence="3" id="KW-1185">Reference proteome</keyword>
<evidence type="ECO:0000313" key="3">
    <source>
        <dbReference type="Proteomes" id="UP000268014"/>
    </source>
</evidence>
<accession>A0A3P7VY00</accession>
<dbReference type="EMBL" id="UZAF01000697">
    <property type="protein sequence ID" value="VDO06295.1"/>
    <property type="molecule type" value="Genomic_DNA"/>
</dbReference>
<feature type="compositionally biased region" description="Basic and acidic residues" evidence="1">
    <location>
        <begin position="130"/>
        <end position="144"/>
    </location>
</feature>
<proteinExistence type="predicted"/>
<protein>
    <submittedName>
        <fullName evidence="2">Uncharacterized protein</fullName>
    </submittedName>
</protein>
<reference evidence="2 3" key="1">
    <citation type="submission" date="2018-11" db="EMBL/GenBank/DDBJ databases">
        <authorList>
            <consortium name="Pathogen Informatics"/>
        </authorList>
    </citation>
    <scope>NUCLEOTIDE SEQUENCE [LARGE SCALE GENOMIC DNA]</scope>
    <source>
        <strain evidence="2 3">MHpl1</strain>
    </source>
</reference>
<name>A0A3P7VY00_HAEPC</name>
<sequence length="405" mass="43212">MLFRGGNGGPQNGVTAAPKEEPIPKDSTEPQNELHKPLETSQRDKSTDGPAQAGNDLDHRQRTEPAEKEAPQPMTEQKTLDSSQPSVAEPAVINLVYKETQQKQEEPTKSPPKLEEPSAEPAVISIVYKDPSEKRVETQKDEIKMGVPNEQPSAVSAPAGATKDGLLSAGADATKDGLPSAGGLKLEPKAEAVPIPVEVFTPSRSPSAERIVENATTAAAAADEPVLIDHTTPEILEQAAENRVHFKEEEKKPADVANRSGAEVSDEQQQRPKETEQQQRPKETVAGTTEAKNIAQTSGEPIRELNGSAALSANGTTGKPAIIFEDVHKTIEDMDQLPPPPELPIGRLAKYVESVIIGEGIVKYVTGSVVLPNGTVLVTDEEEDKGACLEKTTKSNLLQGARAGK</sequence>
<dbReference type="AlphaFoldDB" id="A0A3P7VY00"/>
<evidence type="ECO:0000313" key="2">
    <source>
        <dbReference type="EMBL" id="VDO06295.1"/>
    </source>
</evidence>
<feature type="region of interest" description="Disordered" evidence="1">
    <location>
        <begin position="217"/>
        <end position="303"/>
    </location>
</feature>